<name>W2YVG9_PHYNI</name>
<comment type="caution">
    <text evidence="1">The sequence shown here is derived from an EMBL/GenBank/DDBJ whole genome shotgun (WGS) entry which is preliminary data.</text>
</comment>
<dbReference type="EMBL" id="ANIY01002798">
    <property type="protein sequence ID" value="ETP39152.1"/>
    <property type="molecule type" value="Genomic_DNA"/>
</dbReference>
<accession>W2YVG9</accession>
<organism evidence="1 2">
    <name type="scientific">Phytophthora nicotianae P10297</name>
    <dbReference type="NCBI Taxonomy" id="1317064"/>
    <lineage>
        <taxon>Eukaryota</taxon>
        <taxon>Sar</taxon>
        <taxon>Stramenopiles</taxon>
        <taxon>Oomycota</taxon>
        <taxon>Peronosporomycetes</taxon>
        <taxon>Peronosporales</taxon>
        <taxon>Peronosporaceae</taxon>
        <taxon>Phytophthora</taxon>
    </lineage>
</organism>
<protein>
    <submittedName>
        <fullName evidence="1">Uncharacterized protein</fullName>
    </submittedName>
</protein>
<sequence>MFHRAKKAAVLYTDAERTAALHWVCIYRKSRTFLQTRIRPQSLARSGRFAYNHRPPPADTSYTAMTQTTSTEAICGRQYRHGHREKATLTAHKMPFLCSRCRHSAR</sequence>
<gene>
    <name evidence="1" type="ORF">F442_13377</name>
</gene>
<dbReference type="Proteomes" id="UP000018948">
    <property type="component" value="Unassembled WGS sequence"/>
</dbReference>
<reference evidence="1 2" key="1">
    <citation type="submission" date="2013-11" db="EMBL/GenBank/DDBJ databases">
        <title>The Genome Sequence of Phytophthora parasitica P10297.</title>
        <authorList>
            <consortium name="The Broad Institute Genomics Platform"/>
            <person name="Russ C."/>
            <person name="Tyler B."/>
            <person name="Panabieres F."/>
            <person name="Shan W."/>
            <person name="Tripathy S."/>
            <person name="Grunwald N."/>
            <person name="Machado M."/>
            <person name="Johnson C.S."/>
            <person name="Walker B."/>
            <person name="Young S.K."/>
            <person name="Zeng Q."/>
            <person name="Gargeya S."/>
            <person name="Fitzgerald M."/>
            <person name="Haas B."/>
            <person name="Abouelleil A."/>
            <person name="Allen A.W."/>
            <person name="Alvarado L."/>
            <person name="Arachchi H.M."/>
            <person name="Berlin A.M."/>
            <person name="Chapman S.B."/>
            <person name="Gainer-Dewar J."/>
            <person name="Goldberg J."/>
            <person name="Griggs A."/>
            <person name="Gujja S."/>
            <person name="Hansen M."/>
            <person name="Howarth C."/>
            <person name="Imamovic A."/>
            <person name="Ireland A."/>
            <person name="Larimer J."/>
            <person name="McCowan C."/>
            <person name="Murphy C."/>
            <person name="Pearson M."/>
            <person name="Poon T.W."/>
            <person name="Priest M."/>
            <person name="Roberts A."/>
            <person name="Saif S."/>
            <person name="Shea T."/>
            <person name="Sisk P."/>
            <person name="Sykes S."/>
            <person name="Wortman J."/>
            <person name="Nusbaum C."/>
            <person name="Birren B."/>
        </authorList>
    </citation>
    <scope>NUCLEOTIDE SEQUENCE [LARGE SCALE GENOMIC DNA]</scope>
    <source>
        <strain evidence="1 2">P10297</strain>
    </source>
</reference>
<proteinExistence type="predicted"/>
<evidence type="ECO:0000313" key="2">
    <source>
        <dbReference type="Proteomes" id="UP000018948"/>
    </source>
</evidence>
<dbReference type="AlphaFoldDB" id="W2YVG9"/>
<evidence type="ECO:0000313" key="1">
    <source>
        <dbReference type="EMBL" id="ETP39152.1"/>
    </source>
</evidence>